<protein>
    <submittedName>
        <fullName evidence="2">Uncharacterized protein</fullName>
    </submittedName>
</protein>
<dbReference type="Proteomes" id="UP001189122">
    <property type="component" value="Unassembled WGS sequence"/>
</dbReference>
<name>A0A7I8JMH6_SPIIN</name>
<keyword evidence="3" id="KW-1185">Reference proteome</keyword>
<sequence length="409" mass="44960">MRKLCPNFDREDGLETVFEVPIPEEMFAGGARCQQAVASWLRSPACGGGAATAPLAGRNAELQLLLNVVGSPLVPFPVPADPSDGTSIRNLHGGDGGAGGAERCAQHVRAGKVTMRASEFRMGDEEAVSTKGNAEVGGFVLWQKNPDLWFLELVLSGCKLSAGSDGKLAWRQSSSEQSHASRGPPRPLRRSLQGLDPRATAGLFSEAVCIGEKVINNEDCFILKLEANPAALRARSSGSFEIIHHTIWGYFSQRTGLLTQLEDCHLLRMKANRRGESIFWETSMESAIEDYRYIDGINIAHGGRTMVTLFRYGEGSANHKRKMEETWSIEEVDFNILGLSMDCFLPPLTSRSTTTAKTTPRDEDDADDDDFTDPPYNPPDLKKKSNLLSLSHTHTHILSRTSYYNLKFI</sequence>
<gene>
    <name evidence="2" type="ORF">SI7747_14017077</name>
</gene>
<feature type="region of interest" description="Disordered" evidence="1">
    <location>
        <begin position="171"/>
        <end position="192"/>
    </location>
</feature>
<dbReference type="PANTHER" id="PTHR31300">
    <property type="entry name" value="LIPASE"/>
    <property type="match status" value="1"/>
</dbReference>
<feature type="compositionally biased region" description="Polar residues" evidence="1">
    <location>
        <begin position="171"/>
        <end position="180"/>
    </location>
</feature>
<accession>A0A7I8JMH6</accession>
<dbReference type="Pfam" id="PF04788">
    <property type="entry name" value="DUF620"/>
    <property type="match status" value="1"/>
</dbReference>
<evidence type="ECO:0000313" key="3">
    <source>
        <dbReference type="Proteomes" id="UP001189122"/>
    </source>
</evidence>
<dbReference type="EMBL" id="LR743601">
    <property type="protein sequence ID" value="CAA2631429.1"/>
    <property type="molecule type" value="Genomic_DNA"/>
</dbReference>
<dbReference type="InterPro" id="IPR006873">
    <property type="entry name" value="DUF620"/>
</dbReference>
<feature type="compositionally biased region" description="Acidic residues" evidence="1">
    <location>
        <begin position="362"/>
        <end position="372"/>
    </location>
</feature>
<dbReference type="PANTHER" id="PTHR31300:SF9">
    <property type="entry name" value="SPINDLE ASSEMBLY ABNORMAL PROTEIN (DUF620)"/>
    <property type="match status" value="1"/>
</dbReference>
<feature type="region of interest" description="Disordered" evidence="1">
    <location>
        <begin position="352"/>
        <end position="384"/>
    </location>
</feature>
<dbReference type="EMBL" id="CACRZD030000014">
    <property type="protein sequence ID" value="CAA6670672.1"/>
    <property type="molecule type" value="Genomic_DNA"/>
</dbReference>
<dbReference type="AlphaFoldDB" id="A0A7I8JMH6"/>
<proteinExistence type="predicted"/>
<evidence type="ECO:0000313" key="2">
    <source>
        <dbReference type="EMBL" id="CAA2631429.1"/>
    </source>
</evidence>
<evidence type="ECO:0000256" key="1">
    <source>
        <dbReference type="SAM" id="MobiDB-lite"/>
    </source>
</evidence>
<reference evidence="2 3" key="1">
    <citation type="submission" date="2019-12" db="EMBL/GenBank/DDBJ databases">
        <authorList>
            <person name="Scholz U."/>
            <person name="Mascher M."/>
            <person name="Fiebig A."/>
        </authorList>
    </citation>
    <scope>NUCLEOTIDE SEQUENCE</scope>
</reference>
<organism evidence="2">
    <name type="scientific">Spirodela intermedia</name>
    <name type="common">Intermediate duckweed</name>
    <dbReference type="NCBI Taxonomy" id="51605"/>
    <lineage>
        <taxon>Eukaryota</taxon>
        <taxon>Viridiplantae</taxon>
        <taxon>Streptophyta</taxon>
        <taxon>Embryophyta</taxon>
        <taxon>Tracheophyta</taxon>
        <taxon>Spermatophyta</taxon>
        <taxon>Magnoliopsida</taxon>
        <taxon>Liliopsida</taxon>
        <taxon>Araceae</taxon>
        <taxon>Lemnoideae</taxon>
        <taxon>Spirodela</taxon>
    </lineage>
</organism>